<dbReference type="GO" id="GO:0006749">
    <property type="term" value="P:glutathione metabolic process"/>
    <property type="evidence" value="ECO:0007669"/>
    <property type="project" value="TreeGrafter"/>
</dbReference>
<dbReference type="FunFam" id="1.20.1050.10:FF:000010">
    <property type="entry name" value="Maleylacetoacetate isomerase isoform 1"/>
    <property type="match status" value="1"/>
</dbReference>
<reference evidence="4 5" key="1">
    <citation type="submission" date="2016-10" db="EMBL/GenBank/DDBJ databases">
        <title>The genome of Paramicrosporidium saccamoebae is the missing link in understanding Cryptomycota and Microsporidia evolution.</title>
        <authorList>
            <person name="Quandt C.A."/>
            <person name="Beaudet D."/>
            <person name="Corsaro D."/>
            <person name="Michel R."/>
            <person name="Corradi N."/>
            <person name="James T."/>
        </authorList>
    </citation>
    <scope>NUCLEOTIDE SEQUENCE [LARGE SCALE GENOMIC DNA]</scope>
    <source>
        <strain evidence="4 5">KSL3</strain>
    </source>
</reference>
<dbReference type="InterPro" id="IPR034330">
    <property type="entry name" value="GST_Zeta_C"/>
</dbReference>
<dbReference type="PANTHER" id="PTHR42673:SF4">
    <property type="entry name" value="MALEYLACETOACETATE ISOMERASE"/>
    <property type="match status" value="1"/>
</dbReference>
<dbReference type="GO" id="GO:0016034">
    <property type="term" value="F:maleylacetoacetate isomerase activity"/>
    <property type="evidence" value="ECO:0007669"/>
    <property type="project" value="TreeGrafter"/>
</dbReference>
<accession>A0A2H9TLE7</accession>
<dbReference type="PROSITE" id="PS50405">
    <property type="entry name" value="GST_CTER"/>
    <property type="match status" value="1"/>
</dbReference>
<dbReference type="InterPro" id="IPR040079">
    <property type="entry name" value="Glutathione_S-Trfase"/>
</dbReference>
<dbReference type="GO" id="GO:0005739">
    <property type="term" value="C:mitochondrion"/>
    <property type="evidence" value="ECO:0007669"/>
    <property type="project" value="TreeGrafter"/>
</dbReference>
<sequence>MSSNSLQNPILYSYWRSSAAWRVRIALELKGIQYEYRAVNLVQGEQNVHPGGLVPALQISESQAPLTQSIAILSYLESLASPSLLPEDLLMRAHVLELVYTIACDTHPLQNLRVLQTYPEDDRPDHAKRIISSGLTTFELLLGEQFGKCCVADEVTWADIVLVPQVYNAQRWGVQMEQFPKISKIYGHLITLPAFIAAHADNQPDAPKQ</sequence>
<feature type="domain" description="GST C-terminal" evidence="3">
    <location>
        <begin position="88"/>
        <end position="208"/>
    </location>
</feature>
<dbReference type="InterPro" id="IPR004045">
    <property type="entry name" value="Glutathione_S-Trfase_N"/>
</dbReference>
<dbReference type="EMBL" id="MTSL01000114">
    <property type="protein sequence ID" value="PJF18583.1"/>
    <property type="molecule type" value="Genomic_DNA"/>
</dbReference>
<dbReference type="PROSITE" id="PS50404">
    <property type="entry name" value="GST_NTER"/>
    <property type="match status" value="1"/>
</dbReference>
<dbReference type="Gene3D" id="3.40.30.10">
    <property type="entry name" value="Glutaredoxin"/>
    <property type="match status" value="1"/>
</dbReference>
<evidence type="ECO:0000259" key="3">
    <source>
        <dbReference type="PROSITE" id="PS50405"/>
    </source>
</evidence>
<proteinExistence type="inferred from homology"/>
<dbReference type="Gene3D" id="1.20.1050.10">
    <property type="match status" value="1"/>
</dbReference>
<organism evidence="4 5">
    <name type="scientific">Paramicrosporidium saccamoebae</name>
    <dbReference type="NCBI Taxonomy" id="1246581"/>
    <lineage>
        <taxon>Eukaryota</taxon>
        <taxon>Fungi</taxon>
        <taxon>Fungi incertae sedis</taxon>
        <taxon>Cryptomycota</taxon>
        <taxon>Cryptomycota incertae sedis</taxon>
        <taxon>Paramicrosporidium</taxon>
    </lineage>
</organism>
<dbReference type="InterPro" id="IPR036282">
    <property type="entry name" value="Glutathione-S-Trfase_C_sf"/>
</dbReference>
<dbReference type="InterPro" id="IPR010987">
    <property type="entry name" value="Glutathione-S-Trfase_C-like"/>
</dbReference>
<comment type="similarity">
    <text evidence="1">Belongs to the GST superfamily. Zeta family.</text>
</comment>
<name>A0A2H9TLE7_9FUNG</name>
<evidence type="ECO:0000313" key="5">
    <source>
        <dbReference type="Proteomes" id="UP000240830"/>
    </source>
</evidence>
<dbReference type="Proteomes" id="UP000240830">
    <property type="component" value="Unassembled WGS sequence"/>
</dbReference>
<dbReference type="Pfam" id="PF02798">
    <property type="entry name" value="GST_N"/>
    <property type="match status" value="1"/>
</dbReference>
<dbReference type="SUPFAM" id="SSF47616">
    <property type="entry name" value="GST C-terminal domain-like"/>
    <property type="match status" value="1"/>
</dbReference>
<dbReference type="SUPFAM" id="SSF52833">
    <property type="entry name" value="Thioredoxin-like"/>
    <property type="match status" value="1"/>
</dbReference>
<dbReference type="InterPro" id="IPR036249">
    <property type="entry name" value="Thioredoxin-like_sf"/>
</dbReference>
<dbReference type="SFLD" id="SFLDG00358">
    <property type="entry name" value="Main_(cytGST)"/>
    <property type="match status" value="1"/>
</dbReference>
<protein>
    <submittedName>
        <fullName evidence="4">Glutathione S-transferase</fullName>
    </submittedName>
</protein>
<dbReference type="NCBIfam" id="TIGR01262">
    <property type="entry name" value="maiA"/>
    <property type="match status" value="1"/>
</dbReference>
<keyword evidence="5" id="KW-1185">Reference proteome</keyword>
<dbReference type="PANTHER" id="PTHR42673">
    <property type="entry name" value="MALEYLACETOACETATE ISOMERASE"/>
    <property type="match status" value="1"/>
</dbReference>
<dbReference type="GO" id="GO:0006559">
    <property type="term" value="P:L-phenylalanine catabolic process"/>
    <property type="evidence" value="ECO:0007669"/>
    <property type="project" value="TreeGrafter"/>
</dbReference>
<dbReference type="SFLD" id="SFLDS00019">
    <property type="entry name" value="Glutathione_Transferase_(cytos"/>
    <property type="match status" value="1"/>
</dbReference>
<dbReference type="InterPro" id="IPR005955">
    <property type="entry name" value="GST_Zeta"/>
</dbReference>
<dbReference type="GO" id="GO:0004364">
    <property type="term" value="F:glutathione transferase activity"/>
    <property type="evidence" value="ECO:0007669"/>
    <property type="project" value="TreeGrafter"/>
</dbReference>
<evidence type="ECO:0000259" key="2">
    <source>
        <dbReference type="PROSITE" id="PS50404"/>
    </source>
</evidence>
<dbReference type="AlphaFoldDB" id="A0A2H9TLE7"/>
<keyword evidence="4" id="KW-0808">Transferase</keyword>
<feature type="domain" description="GST N-terminal" evidence="2">
    <location>
        <begin position="7"/>
        <end position="84"/>
    </location>
</feature>
<dbReference type="OrthoDB" id="202840at2759"/>
<evidence type="ECO:0000256" key="1">
    <source>
        <dbReference type="ARBA" id="ARBA00010007"/>
    </source>
</evidence>
<dbReference type="STRING" id="1246581.A0A2H9TLE7"/>
<dbReference type="CDD" id="cd03191">
    <property type="entry name" value="GST_C_Zeta"/>
    <property type="match status" value="1"/>
</dbReference>
<evidence type="ECO:0000313" key="4">
    <source>
        <dbReference type="EMBL" id="PJF18583.1"/>
    </source>
</evidence>
<gene>
    <name evidence="4" type="ORF">PSACC_01611</name>
</gene>
<comment type="caution">
    <text evidence="4">The sequence shown here is derived from an EMBL/GenBank/DDBJ whole genome shotgun (WGS) entry which is preliminary data.</text>
</comment>